<evidence type="ECO:0000256" key="1">
    <source>
        <dbReference type="SAM" id="Phobius"/>
    </source>
</evidence>
<accession>A0A0A9DVB8</accession>
<name>A0A0A9DVB8_ARUDO</name>
<protein>
    <submittedName>
        <fullName evidence="2">Uncharacterized protein</fullName>
    </submittedName>
</protein>
<feature type="transmembrane region" description="Helical" evidence="1">
    <location>
        <begin position="44"/>
        <end position="63"/>
    </location>
</feature>
<keyword evidence="1" id="KW-1133">Transmembrane helix</keyword>
<dbReference type="EMBL" id="GBRH01207287">
    <property type="protein sequence ID" value="JAD90608.1"/>
    <property type="molecule type" value="Transcribed_RNA"/>
</dbReference>
<keyword evidence="1" id="KW-0472">Membrane</keyword>
<dbReference type="AlphaFoldDB" id="A0A0A9DVB8"/>
<sequence length="79" mass="8908">MVSPCSAVEPTIDEYQMCPLQVILDSFDHIPYACHNNIGTPSDIISRITFLFICVLSMLAEIIQQHTLLSRAIFVYGMM</sequence>
<keyword evidence="1" id="KW-0812">Transmembrane</keyword>
<reference evidence="2" key="2">
    <citation type="journal article" date="2015" name="Data Brief">
        <title>Shoot transcriptome of the giant reed, Arundo donax.</title>
        <authorList>
            <person name="Barrero R.A."/>
            <person name="Guerrero F.D."/>
            <person name="Moolhuijzen P."/>
            <person name="Goolsby J.A."/>
            <person name="Tidwell J."/>
            <person name="Bellgard S.E."/>
            <person name="Bellgard M.I."/>
        </authorList>
    </citation>
    <scope>NUCLEOTIDE SEQUENCE</scope>
    <source>
        <tissue evidence="2">Shoot tissue taken approximately 20 cm above the soil surface</tissue>
    </source>
</reference>
<organism evidence="2">
    <name type="scientific">Arundo donax</name>
    <name type="common">Giant reed</name>
    <name type="synonym">Donax arundinaceus</name>
    <dbReference type="NCBI Taxonomy" id="35708"/>
    <lineage>
        <taxon>Eukaryota</taxon>
        <taxon>Viridiplantae</taxon>
        <taxon>Streptophyta</taxon>
        <taxon>Embryophyta</taxon>
        <taxon>Tracheophyta</taxon>
        <taxon>Spermatophyta</taxon>
        <taxon>Magnoliopsida</taxon>
        <taxon>Liliopsida</taxon>
        <taxon>Poales</taxon>
        <taxon>Poaceae</taxon>
        <taxon>PACMAD clade</taxon>
        <taxon>Arundinoideae</taxon>
        <taxon>Arundineae</taxon>
        <taxon>Arundo</taxon>
    </lineage>
</organism>
<reference evidence="2" key="1">
    <citation type="submission" date="2014-09" db="EMBL/GenBank/DDBJ databases">
        <authorList>
            <person name="Magalhaes I.L.F."/>
            <person name="Oliveira U."/>
            <person name="Santos F.R."/>
            <person name="Vidigal T.H.D.A."/>
            <person name="Brescovit A.D."/>
            <person name="Santos A.J."/>
        </authorList>
    </citation>
    <scope>NUCLEOTIDE SEQUENCE</scope>
    <source>
        <tissue evidence="2">Shoot tissue taken approximately 20 cm above the soil surface</tissue>
    </source>
</reference>
<evidence type="ECO:0000313" key="2">
    <source>
        <dbReference type="EMBL" id="JAD90608.1"/>
    </source>
</evidence>
<proteinExistence type="predicted"/>